<accession>A0A2S9XE41</accession>
<keyword evidence="1" id="KW-0732">Signal</keyword>
<evidence type="ECO:0000256" key="1">
    <source>
        <dbReference type="SAM" id="SignalP"/>
    </source>
</evidence>
<evidence type="ECO:0000313" key="3">
    <source>
        <dbReference type="Proteomes" id="UP000237968"/>
    </source>
</evidence>
<organism evidence="2 3">
    <name type="scientific">Enhygromyxa salina</name>
    <dbReference type="NCBI Taxonomy" id="215803"/>
    <lineage>
        <taxon>Bacteria</taxon>
        <taxon>Pseudomonadati</taxon>
        <taxon>Myxococcota</taxon>
        <taxon>Polyangia</taxon>
        <taxon>Nannocystales</taxon>
        <taxon>Nannocystaceae</taxon>
        <taxon>Enhygromyxa</taxon>
    </lineage>
</organism>
<evidence type="ECO:0000313" key="2">
    <source>
        <dbReference type="EMBL" id="PRP91129.1"/>
    </source>
</evidence>
<dbReference type="EMBL" id="PVNK01000257">
    <property type="protein sequence ID" value="PRP91129.1"/>
    <property type="molecule type" value="Genomic_DNA"/>
</dbReference>
<sequence length="149" mass="15794">MSTTNSARVFLRSTALGLSLAALSMSLSACKASPCSDSNAELPPNLAKLPILDETVSVCQGSPTEPGVEKAMVMRWGDDISSVQTKLILEMDNAGWAQTNGCGLENQLCFDKGEESLSALFQAGKSKQLGLDKPAIITNLTWYGPKTNP</sequence>
<protein>
    <recommendedName>
        <fullName evidence="4">Lipoprotein</fullName>
    </recommendedName>
</protein>
<feature type="chain" id="PRO_5015666200" description="Lipoprotein" evidence="1">
    <location>
        <begin position="32"/>
        <end position="149"/>
    </location>
</feature>
<dbReference type="AlphaFoldDB" id="A0A2S9XE41"/>
<name>A0A2S9XE41_9BACT</name>
<gene>
    <name evidence="2" type="ORF">ENSA5_58660</name>
</gene>
<comment type="caution">
    <text evidence="2">The sequence shown here is derived from an EMBL/GenBank/DDBJ whole genome shotgun (WGS) entry which is preliminary data.</text>
</comment>
<dbReference type="Proteomes" id="UP000237968">
    <property type="component" value="Unassembled WGS sequence"/>
</dbReference>
<feature type="signal peptide" evidence="1">
    <location>
        <begin position="1"/>
        <end position="31"/>
    </location>
</feature>
<proteinExistence type="predicted"/>
<reference evidence="2 3" key="1">
    <citation type="submission" date="2018-03" db="EMBL/GenBank/DDBJ databases">
        <title>Draft Genome Sequences of the Obligatory Marine Myxobacteria Enhygromyxa salina SWB005.</title>
        <authorList>
            <person name="Poehlein A."/>
            <person name="Moghaddam J.A."/>
            <person name="Harms H."/>
            <person name="Alanjari M."/>
            <person name="Koenig G.M."/>
            <person name="Daniel R."/>
            <person name="Schaeberle T.F."/>
        </authorList>
    </citation>
    <scope>NUCLEOTIDE SEQUENCE [LARGE SCALE GENOMIC DNA]</scope>
    <source>
        <strain evidence="2 3">SWB005</strain>
    </source>
</reference>
<dbReference type="RefSeq" id="WP_106395064.1">
    <property type="nucleotide sequence ID" value="NZ_PVNK01000257.1"/>
</dbReference>
<evidence type="ECO:0008006" key="4">
    <source>
        <dbReference type="Google" id="ProtNLM"/>
    </source>
</evidence>
<keyword evidence="3" id="KW-1185">Reference proteome</keyword>